<feature type="compositionally biased region" description="Low complexity" evidence="1">
    <location>
        <begin position="398"/>
        <end position="409"/>
    </location>
</feature>
<organism evidence="2 3">
    <name type="scientific">Neolentinus lepideus HHB14362 ss-1</name>
    <dbReference type="NCBI Taxonomy" id="1314782"/>
    <lineage>
        <taxon>Eukaryota</taxon>
        <taxon>Fungi</taxon>
        <taxon>Dikarya</taxon>
        <taxon>Basidiomycota</taxon>
        <taxon>Agaricomycotina</taxon>
        <taxon>Agaricomycetes</taxon>
        <taxon>Gloeophyllales</taxon>
        <taxon>Gloeophyllaceae</taxon>
        <taxon>Neolentinus</taxon>
    </lineage>
</organism>
<feature type="compositionally biased region" description="Polar residues" evidence="1">
    <location>
        <begin position="203"/>
        <end position="216"/>
    </location>
</feature>
<dbReference type="OrthoDB" id="3066311at2759"/>
<reference evidence="2 3" key="1">
    <citation type="journal article" date="2016" name="Mol. Biol. Evol.">
        <title>Comparative Genomics of Early-Diverging Mushroom-Forming Fungi Provides Insights into the Origins of Lignocellulose Decay Capabilities.</title>
        <authorList>
            <person name="Nagy L.G."/>
            <person name="Riley R."/>
            <person name="Tritt A."/>
            <person name="Adam C."/>
            <person name="Daum C."/>
            <person name="Floudas D."/>
            <person name="Sun H."/>
            <person name="Yadav J.S."/>
            <person name="Pangilinan J."/>
            <person name="Larsson K.H."/>
            <person name="Matsuura K."/>
            <person name="Barry K."/>
            <person name="Labutti K."/>
            <person name="Kuo R."/>
            <person name="Ohm R.A."/>
            <person name="Bhattacharya S.S."/>
            <person name="Shirouzu T."/>
            <person name="Yoshinaga Y."/>
            <person name="Martin F.M."/>
            <person name="Grigoriev I.V."/>
            <person name="Hibbett D.S."/>
        </authorList>
    </citation>
    <scope>NUCLEOTIDE SEQUENCE [LARGE SCALE GENOMIC DNA]</scope>
    <source>
        <strain evidence="2 3">HHB14362 ss-1</strain>
    </source>
</reference>
<dbReference type="InParanoid" id="A0A165URS5"/>
<feature type="compositionally biased region" description="Low complexity" evidence="1">
    <location>
        <begin position="278"/>
        <end position="294"/>
    </location>
</feature>
<feature type="compositionally biased region" description="Polar residues" evidence="1">
    <location>
        <begin position="371"/>
        <end position="388"/>
    </location>
</feature>
<dbReference type="Proteomes" id="UP000076761">
    <property type="component" value="Unassembled WGS sequence"/>
</dbReference>
<dbReference type="AlphaFoldDB" id="A0A165URS5"/>
<gene>
    <name evidence="2" type="ORF">NEOLEDRAFT_860415</name>
</gene>
<feature type="compositionally biased region" description="Pro residues" evidence="1">
    <location>
        <begin position="358"/>
        <end position="368"/>
    </location>
</feature>
<dbReference type="EMBL" id="KV425557">
    <property type="protein sequence ID" value="KZT28598.1"/>
    <property type="molecule type" value="Genomic_DNA"/>
</dbReference>
<protein>
    <submittedName>
        <fullName evidence="2">Uncharacterized protein</fullName>
    </submittedName>
</protein>
<accession>A0A165URS5</accession>
<feature type="region of interest" description="Disordered" evidence="1">
    <location>
        <begin position="347"/>
        <end position="465"/>
    </location>
</feature>
<evidence type="ECO:0000256" key="1">
    <source>
        <dbReference type="SAM" id="MobiDB-lite"/>
    </source>
</evidence>
<sequence length="487" mass="53117">MALVLPPNPDIAARPPPWSAVDAPAVLQVPNVFVIPPEEEQADSPPYCCFDAAAPLEDELVDMESLDAALNLVHYSSNSPPMFHRPYENDGVNHLTMPRRADIPGAQSQLAQEWENAVREARRHRDTGEDSEIIEVIKVRRNEGMDDIFDGGLEDEILKKKDKTLRSRASQAFRSIKNIGKGNRKGNSKNVLAQRQEGRESFESTSTTILSENLPGQVNPPRAESPEECHRKLSRRKSRPLSSIFTLSQGNRSSSNIKANSTVAEAGPSLAGHEPQATITTSSSMGSSITTDSWSSISAEDPDIFINLVLPDDLPSRSVSPSLSVKRSFRKRLSILSLNRIFTSSTEFSEEPLTARPAPAPYPIPMPISPDSRSVQFSPCPTASSSEALDTPTDDVYRSPTLPSLPRSSMQIITQDESEGGKSPSDSRGSMSPSESRGSMPSSGSTTTQSSKPPSSTENGEEVEMRLDSLHFDSLHFDAEEFNISLS</sequence>
<evidence type="ECO:0000313" key="2">
    <source>
        <dbReference type="EMBL" id="KZT28598.1"/>
    </source>
</evidence>
<evidence type="ECO:0000313" key="3">
    <source>
        <dbReference type="Proteomes" id="UP000076761"/>
    </source>
</evidence>
<proteinExistence type="predicted"/>
<feature type="region of interest" description="Disordered" evidence="1">
    <location>
        <begin position="167"/>
        <end position="294"/>
    </location>
</feature>
<name>A0A165URS5_9AGAM</name>
<feature type="compositionally biased region" description="Polar residues" evidence="1">
    <location>
        <begin position="244"/>
        <end position="263"/>
    </location>
</feature>
<keyword evidence="3" id="KW-1185">Reference proteome</keyword>
<feature type="compositionally biased region" description="Low complexity" evidence="1">
    <location>
        <begin position="421"/>
        <end position="458"/>
    </location>
</feature>